<feature type="signal peptide" evidence="2">
    <location>
        <begin position="1"/>
        <end position="33"/>
    </location>
</feature>
<feature type="domain" description="Outer membrane protein beta-barrel" evidence="3">
    <location>
        <begin position="19"/>
        <end position="157"/>
    </location>
</feature>
<evidence type="ECO:0000313" key="4">
    <source>
        <dbReference type="EMBL" id="BAU49213.1"/>
    </source>
</evidence>
<dbReference type="OrthoDB" id="5735888at2"/>
<proteinExistence type="predicted"/>
<dbReference type="InterPro" id="IPR027385">
    <property type="entry name" value="Beta-barrel_OMP"/>
</dbReference>
<protein>
    <submittedName>
        <fullName evidence="4">Cell envelope biogenesis protein OmpA</fullName>
    </submittedName>
</protein>
<evidence type="ECO:0000313" key="5">
    <source>
        <dbReference type="Proteomes" id="UP000218899"/>
    </source>
</evidence>
<feature type="chain" id="PRO_5008571253" evidence="2">
    <location>
        <begin position="34"/>
        <end position="169"/>
    </location>
</feature>
<dbReference type="SUPFAM" id="SSF56925">
    <property type="entry name" value="OMPA-like"/>
    <property type="match status" value="1"/>
</dbReference>
<dbReference type="EMBL" id="AP014936">
    <property type="protein sequence ID" value="BAU49213.1"/>
    <property type="molecule type" value="Genomic_DNA"/>
</dbReference>
<dbReference type="AlphaFoldDB" id="A0A1B4V6N6"/>
<evidence type="ECO:0000256" key="1">
    <source>
        <dbReference type="ARBA" id="ARBA00022729"/>
    </source>
</evidence>
<dbReference type="InterPro" id="IPR011250">
    <property type="entry name" value="OMP/PagP_B-barrel"/>
</dbReference>
<gene>
    <name evidence="4" type="ORF">SVA_2665</name>
</gene>
<dbReference type="Pfam" id="PF13505">
    <property type="entry name" value="OMP_b-brl"/>
    <property type="match status" value="1"/>
</dbReference>
<keyword evidence="1 2" id="KW-0732">Signal</keyword>
<accession>A0A1B4V6N6</accession>
<sequence length="169" mass="17498">MTNTGFTTCIPLARNGAAILLAAGMLLAPAAQADWYFGAKTGPMMIDVGGFDDPTNVGVLVGHEWGVVAGDIGVEAELTRTLDDGEFAGQDVKVDTQGLYAAFRTAGPVYLIGKAGVVRNEVEVGSSSGSDTGTALGAGVGFSIGIAQFELEYTRIDDDIDFLSLGLRF</sequence>
<dbReference type="RefSeq" id="WP_096461653.1">
    <property type="nucleotide sequence ID" value="NZ_AP014936.1"/>
</dbReference>
<evidence type="ECO:0000256" key="2">
    <source>
        <dbReference type="SAM" id="SignalP"/>
    </source>
</evidence>
<reference evidence="4 5" key="1">
    <citation type="submission" date="2015-08" db="EMBL/GenBank/DDBJ databases">
        <title>Complete genome sequence of Sulfurifustis variabilis.</title>
        <authorList>
            <person name="Miura A."/>
            <person name="Kojima H."/>
            <person name="Fukui M."/>
        </authorList>
    </citation>
    <scope>NUCLEOTIDE SEQUENCE [LARGE SCALE GENOMIC DNA]</scope>
    <source>
        <strain evidence="5">skN76</strain>
    </source>
</reference>
<dbReference type="KEGG" id="sva:SVA_2665"/>
<evidence type="ECO:0000259" key="3">
    <source>
        <dbReference type="Pfam" id="PF13505"/>
    </source>
</evidence>
<name>A0A1B4V6N6_9GAMM</name>
<dbReference type="Proteomes" id="UP000218899">
    <property type="component" value="Chromosome"/>
</dbReference>
<dbReference type="Gene3D" id="2.40.160.20">
    <property type="match status" value="1"/>
</dbReference>
<keyword evidence="5" id="KW-1185">Reference proteome</keyword>
<organism evidence="4 5">
    <name type="scientific">Sulfurifustis variabilis</name>
    <dbReference type="NCBI Taxonomy" id="1675686"/>
    <lineage>
        <taxon>Bacteria</taxon>
        <taxon>Pseudomonadati</taxon>
        <taxon>Pseudomonadota</taxon>
        <taxon>Gammaproteobacteria</taxon>
        <taxon>Acidiferrobacterales</taxon>
        <taxon>Acidiferrobacteraceae</taxon>
        <taxon>Sulfurifustis</taxon>
    </lineage>
</organism>